<protein>
    <submittedName>
        <fullName evidence="1">Uncharacterized protein</fullName>
    </submittedName>
</protein>
<sequence length="89" mass="9276">MEQNSATLQALISDLPESYRVIHRTPEVALWTDGEHHGGATLAGVPLYAASKAAHAHGLGLGEMHTDNETGAVILSLTPLRGIAPTLVG</sequence>
<dbReference type="EMBL" id="JAGIOI010000001">
    <property type="protein sequence ID" value="MBP2413776.1"/>
    <property type="molecule type" value="Genomic_DNA"/>
</dbReference>
<dbReference type="RefSeq" id="WP_209681308.1">
    <property type="nucleotide sequence ID" value="NZ_JAGIOI010000001.1"/>
</dbReference>
<evidence type="ECO:0000313" key="2">
    <source>
        <dbReference type="Proteomes" id="UP000711614"/>
    </source>
</evidence>
<evidence type="ECO:0000313" key="1">
    <source>
        <dbReference type="EMBL" id="MBP2413776.1"/>
    </source>
</evidence>
<accession>A0ABS4YY83</accession>
<reference evidence="1 2" key="1">
    <citation type="submission" date="2021-03" db="EMBL/GenBank/DDBJ databases">
        <title>Sequencing the genomes of 1000 actinobacteria strains.</title>
        <authorList>
            <person name="Klenk H.-P."/>
        </authorList>
    </citation>
    <scope>NUCLEOTIDE SEQUENCE [LARGE SCALE GENOMIC DNA]</scope>
    <source>
        <strain evidence="1 2">DSM 16005</strain>
    </source>
</reference>
<proteinExistence type="predicted"/>
<organism evidence="1 2">
    <name type="scientific">Arthrobacter stackebrandtii</name>
    <dbReference type="NCBI Taxonomy" id="272161"/>
    <lineage>
        <taxon>Bacteria</taxon>
        <taxon>Bacillati</taxon>
        <taxon>Actinomycetota</taxon>
        <taxon>Actinomycetes</taxon>
        <taxon>Micrococcales</taxon>
        <taxon>Micrococcaceae</taxon>
        <taxon>Arthrobacter</taxon>
    </lineage>
</organism>
<name>A0ABS4YY83_9MICC</name>
<keyword evidence="2" id="KW-1185">Reference proteome</keyword>
<gene>
    <name evidence="1" type="ORF">JOF48_002575</name>
</gene>
<comment type="caution">
    <text evidence="1">The sequence shown here is derived from an EMBL/GenBank/DDBJ whole genome shotgun (WGS) entry which is preliminary data.</text>
</comment>
<dbReference type="Proteomes" id="UP000711614">
    <property type="component" value="Unassembled WGS sequence"/>
</dbReference>